<evidence type="ECO:0000313" key="2">
    <source>
        <dbReference type="EMBL" id="GHA41785.1"/>
    </source>
</evidence>
<protein>
    <submittedName>
        <fullName evidence="2">Acetylxylan esterase</fullName>
    </submittedName>
</protein>
<comment type="caution">
    <text evidence="2">The sequence shown here is derived from an EMBL/GenBank/DDBJ whole genome shotgun (WGS) entry which is preliminary data.</text>
</comment>
<dbReference type="Gene3D" id="3.40.50.1110">
    <property type="entry name" value="SGNH hydrolase"/>
    <property type="match status" value="1"/>
</dbReference>
<sequence>MRKFLFYFVAVICISCNSSEEKKQVKKILAENEIFQYSGRYEQIEDGVALISSASSVKAKVFGDSTTVYLKSANDQHHYVSIVLNQGLLGRYRIKEDSLTFALPDTGNGATLTIFKDTEASNAAVVFQGISAEKIETVPSEDTPKIEFIGNSITCGMGADTREIGCEEGEWYDQHNAYLAYGPRVARALNAEFELSCVSGMGMYRNWNDENQPVMPNVYSNLYLNADDSKKADFTDKAPDVVSIALGTNDLSLGDGEKDRTDFDPEKFTSNYISFVESIYAYYPDTKIVLLSSPMIGRKENELLIASLNQVKDHFEKREISIFEFDKMEPGGCTSHPNLEDHEQMANALIPYFREILKK</sequence>
<dbReference type="AlphaFoldDB" id="A0A918SGL2"/>
<dbReference type="PANTHER" id="PTHR37834:SF2">
    <property type="entry name" value="ESTERASE, SGNH HYDROLASE-TYPE"/>
    <property type="match status" value="1"/>
</dbReference>
<evidence type="ECO:0000259" key="1">
    <source>
        <dbReference type="Pfam" id="PF13472"/>
    </source>
</evidence>
<dbReference type="InterPro" id="IPR036514">
    <property type="entry name" value="SGNH_hydro_sf"/>
</dbReference>
<proteinExistence type="predicted"/>
<dbReference type="Proteomes" id="UP000610456">
    <property type="component" value="Unassembled WGS sequence"/>
</dbReference>
<reference evidence="2" key="2">
    <citation type="submission" date="2020-09" db="EMBL/GenBank/DDBJ databases">
        <authorList>
            <person name="Sun Q."/>
            <person name="Kim S."/>
        </authorList>
    </citation>
    <scope>NUCLEOTIDE SEQUENCE</scope>
    <source>
        <strain evidence="2">KCTC 12719</strain>
    </source>
</reference>
<dbReference type="SUPFAM" id="SSF52266">
    <property type="entry name" value="SGNH hydrolase"/>
    <property type="match status" value="1"/>
</dbReference>
<dbReference type="Pfam" id="PF13472">
    <property type="entry name" value="Lipase_GDSL_2"/>
    <property type="match status" value="1"/>
</dbReference>
<accession>A0A918SGL2</accession>
<gene>
    <name evidence="2" type="ORF">GCM10007103_23850</name>
</gene>
<dbReference type="PANTHER" id="PTHR37834">
    <property type="entry name" value="GDSL-LIKE LIPASE/ACYLHYDROLASE DOMAIN PROTEIN (AFU_ORTHOLOGUE AFUA_2G00620)"/>
    <property type="match status" value="1"/>
</dbReference>
<keyword evidence="3" id="KW-1185">Reference proteome</keyword>
<evidence type="ECO:0000313" key="3">
    <source>
        <dbReference type="Proteomes" id="UP000610456"/>
    </source>
</evidence>
<feature type="domain" description="SGNH hydrolase-type esterase" evidence="1">
    <location>
        <begin position="148"/>
        <end position="292"/>
    </location>
</feature>
<dbReference type="Gene3D" id="2.60.120.260">
    <property type="entry name" value="Galactose-binding domain-like"/>
    <property type="match status" value="1"/>
</dbReference>
<dbReference type="CDD" id="cd01831">
    <property type="entry name" value="Endoglucanase_E_like"/>
    <property type="match status" value="1"/>
</dbReference>
<dbReference type="InterPro" id="IPR037461">
    <property type="entry name" value="CtCE2-like_dom"/>
</dbReference>
<organism evidence="2 3">
    <name type="scientific">Salinimicrobium marinum</name>
    <dbReference type="NCBI Taxonomy" id="680283"/>
    <lineage>
        <taxon>Bacteria</taxon>
        <taxon>Pseudomonadati</taxon>
        <taxon>Bacteroidota</taxon>
        <taxon>Flavobacteriia</taxon>
        <taxon>Flavobacteriales</taxon>
        <taxon>Flavobacteriaceae</taxon>
        <taxon>Salinimicrobium</taxon>
    </lineage>
</organism>
<dbReference type="InterPro" id="IPR052762">
    <property type="entry name" value="PCW_deacetylase/CE"/>
</dbReference>
<name>A0A918SGL2_9FLAO</name>
<dbReference type="EMBL" id="BMXB01000010">
    <property type="protein sequence ID" value="GHA41785.1"/>
    <property type="molecule type" value="Genomic_DNA"/>
</dbReference>
<reference evidence="2" key="1">
    <citation type="journal article" date="2014" name="Int. J. Syst. Evol. Microbiol.">
        <title>Complete genome sequence of Corynebacterium casei LMG S-19264T (=DSM 44701T), isolated from a smear-ripened cheese.</title>
        <authorList>
            <consortium name="US DOE Joint Genome Institute (JGI-PGF)"/>
            <person name="Walter F."/>
            <person name="Albersmeier A."/>
            <person name="Kalinowski J."/>
            <person name="Ruckert C."/>
        </authorList>
    </citation>
    <scope>NUCLEOTIDE SEQUENCE</scope>
    <source>
        <strain evidence="2">KCTC 12719</strain>
    </source>
</reference>
<dbReference type="InterPro" id="IPR013830">
    <property type="entry name" value="SGNH_hydro"/>
</dbReference>
<dbReference type="GO" id="GO:0052689">
    <property type="term" value="F:carboxylic ester hydrolase activity"/>
    <property type="evidence" value="ECO:0007669"/>
    <property type="project" value="InterPro"/>
</dbReference>